<dbReference type="InterPro" id="IPR042099">
    <property type="entry name" value="ANL_N_sf"/>
</dbReference>
<feature type="signal peptide" evidence="3">
    <location>
        <begin position="1"/>
        <end position="21"/>
    </location>
</feature>
<protein>
    <submittedName>
        <fullName evidence="6">Male sterility protein-domain-containing protein</fullName>
    </submittedName>
</protein>
<dbReference type="Pfam" id="PF23562">
    <property type="entry name" value="AMP-binding_C_3"/>
    <property type="match status" value="1"/>
</dbReference>
<dbReference type="Gene3D" id="3.40.50.720">
    <property type="entry name" value="NAD(P)-binding Rossmann-like Domain"/>
    <property type="match status" value="1"/>
</dbReference>
<dbReference type="InterPro" id="IPR000873">
    <property type="entry name" value="AMP-dep_synth/lig_dom"/>
</dbReference>
<dbReference type="Proteomes" id="UP001221142">
    <property type="component" value="Unassembled WGS sequence"/>
</dbReference>
<evidence type="ECO:0000256" key="1">
    <source>
        <dbReference type="ARBA" id="ARBA00022450"/>
    </source>
</evidence>
<feature type="domain" description="Thioester reductase (TE)" evidence="5">
    <location>
        <begin position="477"/>
        <end position="712"/>
    </location>
</feature>
<feature type="domain" description="AMP-dependent synthetase/ligase" evidence="4">
    <location>
        <begin position="2"/>
        <end position="105"/>
    </location>
</feature>
<gene>
    <name evidence="6" type="ORF">FB45DRAFT_800458</name>
</gene>
<dbReference type="EMBL" id="JARKIF010000019">
    <property type="protein sequence ID" value="KAJ7618755.1"/>
    <property type="molecule type" value="Genomic_DNA"/>
</dbReference>
<dbReference type="SUPFAM" id="SSF51735">
    <property type="entry name" value="NAD(P)-binding Rossmann-fold domains"/>
    <property type="match status" value="1"/>
</dbReference>
<dbReference type="AlphaFoldDB" id="A0AAD7FHE6"/>
<feature type="chain" id="PRO_5042199660" evidence="3">
    <location>
        <begin position="22"/>
        <end position="827"/>
    </location>
</feature>
<proteinExistence type="predicted"/>
<dbReference type="PANTHER" id="PTHR43439">
    <property type="entry name" value="PHENYLACETATE-COENZYME A LIGASE"/>
    <property type="match status" value="1"/>
</dbReference>
<dbReference type="Gene3D" id="3.40.50.12780">
    <property type="entry name" value="N-terminal domain of ligase-like"/>
    <property type="match status" value="1"/>
</dbReference>
<keyword evidence="2" id="KW-0597">Phosphoprotein</keyword>
<evidence type="ECO:0000313" key="6">
    <source>
        <dbReference type="EMBL" id="KAJ7618755.1"/>
    </source>
</evidence>
<keyword evidence="3" id="KW-0732">Signal</keyword>
<dbReference type="SUPFAM" id="SSF56801">
    <property type="entry name" value="Acetyl-CoA synthetase-like"/>
    <property type="match status" value="1"/>
</dbReference>
<evidence type="ECO:0000256" key="3">
    <source>
        <dbReference type="SAM" id="SignalP"/>
    </source>
</evidence>
<dbReference type="PANTHER" id="PTHR43439:SF2">
    <property type="entry name" value="ENZYME, PUTATIVE (JCVI)-RELATED"/>
    <property type="match status" value="1"/>
</dbReference>
<evidence type="ECO:0000259" key="5">
    <source>
        <dbReference type="Pfam" id="PF07993"/>
    </source>
</evidence>
<reference evidence="6" key="1">
    <citation type="submission" date="2023-03" db="EMBL/GenBank/DDBJ databases">
        <title>Massive genome expansion in bonnet fungi (Mycena s.s.) driven by repeated elements and novel gene families across ecological guilds.</title>
        <authorList>
            <consortium name="Lawrence Berkeley National Laboratory"/>
            <person name="Harder C.B."/>
            <person name="Miyauchi S."/>
            <person name="Viragh M."/>
            <person name="Kuo A."/>
            <person name="Thoen E."/>
            <person name="Andreopoulos B."/>
            <person name="Lu D."/>
            <person name="Skrede I."/>
            <person name="Drula E."/>
            <person name="Henrissat B."/>
            <person name="Morin E."/>
            <person name="Kohler A."/>
            <person name="Barry K."/>
            <person name="LaButti K."/>
            <person name="Morin E."/>
            <person name="Salamov A."/>
            <person name="Lipzen A."/>
            <person name="Mereny Z."/>
            <person name="Hegedus B."/>
            <person name="Baldrian P."/>
            <person name="Stursova M."/>
            <person name="Weitz H."/>
            <person name="Taylor A."/>
            <person name="Grigoriev I.V."/>
            <person name="Nagy L.G."/>
            <person name="Martin F."/>
            <person name="Kauserud H."/>
        </authorList>
    </citation>
    <scope>NUCLEOTIDE SEQUENCE</scope>
    <source>
        <strain evidence="6">9284</strain>
    </source>
</reference>
<evidence type="ECO:0000313" key="7">
    <source>
        <dbReference type="Proteomes" id="UP001221142"/>
    </source>
</evidence>
<dbReference type="InterPro" id="IPR036291">
    <property type="entry name" value="NAD(P)-bd_dom_sf"/>
</dbReference>
<keyword evidence="7" id="KW-1185">Reference proteome</keyword>
<dbReference type="InterPro" id="IPR013120">
    <property type="entry name" value="FAR_NAD-bd"/>
</dbReference>
<accession>A0AAD7FHE6</accession>
<evidence type="ECO:0000259" key="4">
    <source>
        <dbReference type="Pfam" id="PF00501"/>
    </source>
</evidence>
<dbReference type="Pfam" id="PF07993">
    <property type="entry name" value="NAD_binding_4"/>
    <property type="match status" value="1"/>
</dbReference>
<name>A0AAD7FHE6_9AGAR</name>
<sequence length="827" mass="90614">MSLFWAATLGLIVAVMPPTSPPVIPTPSRVFDDAVATESDLLFCVPSFLESWARDPVRRPFLKRFRSIIFAGGPLQPAIGDELTASGINLAHAYGMTETGGVNVFLPNKAPEDGWNYFHFSPHADPVFIPVEGLPLVHRLIVKKCATHHPAVLNTFVDGVPALDTNDLLVRHPTNEKLWKVYGRQDDQIMHSTGEKTNPAPLEAIILKDARIKHAIMFGRGHILISMRCAKLTRFVAGVLVFQADATVMDSDAVADFRRQLWPTVQKANDHAPSHSRIFKEMILLRDPSKPVPLTAKGTPIRAKTLQLYEAEIESIYAASEQSAQTHLNVPRIFDLSSSTEFVRLVVGGVVKIVPADDEDLFQRGCDRQVPILLTRTPLTYLTSLQATWIRNSPLHGLATLKAVDINVISHEFVYSHPTIRRLAEYITALASGSSSAPDQSCSTSDMEAMAMKYTQDFPQPVAAAAHASLTGEAILVTGTTGALGSHILAHLLSLPEVSVVYALNRAGTNLEVRQRGAFEMYGLDVELLRSAKLCLLEGNPADTTDFGLTLDTFNELKERVTCIIHNAWQVDFNLTLSSLEPCIAGTRNLVDFALTSPHTVPPRLLLVSSFGVFRNWPDSSNAPEESILDPKVAVGSGYAESKWVAEQVLEAAARCRSDFEPIVVRLGQLSGAANGAWKRSEWFPTLLKLSQDMGRLPSVSGHISWVPVNAAGKVIAEMRRSQGRHLHLTNPHPTPFSEMITWVAGAMQVPVVSYAEWLDTLEALSKNGRSIPLLPFFLSNVKSSSSEAEAFLGARVSNEKAMGFMKCVKPLEGRDAAQWVAYLRGV</sequence>
<keyword evidence="1" id="KW-0596">Phosphopantetheine</keyword>
<dbReference type="InterPro" id="IPR051414">
    <property type="entry name" value="Adenylate-forming_Reductase"/>
</dbReference>
<comment type="caution">
    <text evidence="6">The sequence shown here is derived from an EMBL/GenBank/DDBJ whole genome shotgun (WGS) entry which is preliminary data.</text>
</comment>
<evidence type="ECO:0000256" key="2">
    <source>
        <dbReference type="ARBA" id="ARBA00022553"/>
    </source>
</evidence>
<organism evidence="6 7">
    <name type="scientific">Roridomyces roridus</name>
    <dbReference type="NCBI Taxonomy" id="1738132"/>
    <lineage>
        <taxon>Eukaryota</taxon>
        <taxon>Fungi</taxon>
        <taxon>Dikarya</taxon>
        <taxon>Basidiomycota</taxon>
        <taxon>Agaricomycotina</taxon>
        <taxon>Agaricomycetes</taxon>
        <taxon>Agaricomycetidae</taxon>
        <taxon>Agaricales</taxon>
        <taxon>Marasmiineae</taxon>
        <taxon>Mycenaceae</taxon>
        <taxon>Roridomyces</taxon>
    </lineage>
</organism>
<dbReference type="Pfam" id="PF00501">
    <property type="entry name" value="AMP-binding"/>
    <property type="match status" value="1"/>
</dbReference>